<feature type="transmembrane region" description="Helical" evidence="7">
    <location>
        <begin position="1044"/>
        <end position="1070"/>
    </location>
</feature>
<dbReference type="Pfam" id="PF06963">
    <property type="entry name" value="FPN1"/>
    <property type="match status" value="1"/>
</dbReference>
<dbReference type="PROSITE" id="PS00754">
    <property type="entry name" value="NA_NEUROTRAN_SYMP_2"/>
    <property type="match status" value="1"/>
</dbReference>
<organism evidence="8 9">
    <name type="scientific">Pleuronectes platessa</name>
    <name type="common">European plaice</name>
    <dbReference type="NCBI Taxonomy" id="8262"/>
    <lineage>
        <taxon>Eukaryota</taxon>
        <taxon>Metazoa</taxon>
        <taxon>Chordata</taxon>
        <taxon>Craniata</taxon>
        <taxon>Vertebrata</taxon>
        <taxon>Euteleostomi</taxon>
        <taxon>Actinopterygii</taxon>
        <taxon>Neopterygii</taxon>
        <taxon>Teleostei</taxon>
        <taxon>Neoteleostei</taxon>
        <taxon>Acanthomorphata</taxon>
        <taxon>Carangaria</taxon>
        <taxon>Pleuronectiformes</taxon>
        <taxon>Pleuronectoidei</taxon>
        <taxon>Pleuronectidae</taxon>
        <taxon>Pleuronectes</taxon>
    </lineage>
</organism>
<dbReference type="SUPFAM" id="SSF103473">
    <property type="entry name" value="MFS general substrate transporter"/>
    <property type="match status" value="2"/>
</dbReference>
<feature type="transmembrane region" description="Helical" evidence="7">
    <location>
        <begin position="1199"/>
        <end position="1217"/>
    </location>
</feature>
<evidence type="ECO:0000256" key="7">
    <source>
        <dbReference type="SAM" id="Phobius"/>
    </source>
</evidence>
<dbReference type="Pfam" id="PF00209">
    <property type="entry name" value="SNF"/>
    <property type="match status" value="4"/>
</dbReference>
<proteinExistence type="inferred from homology"/>
<evidence type="ECO:0008006" key="10">
    <source>
        <dbReference type="Google" id="ProtNLM"/>
    </source>
</evidence>
<dbReference type="PANTHER" id="PTHR11616:SF109">
    <property type="entry name" value="INACTIVE SODIUM-DEPENDENT NEUTRAL AMINO ACID TRANSPORTER B(0)AT3"/>
    <property type="match status" value="1"/>
</dbReference>
<dbReference type="InterPro" id="IPR009716">
    <property type="entry name" value="Ferroportin-1"/>
</dbReference>
<evidence type="ECO:0000256" key="4">
    <source>
        <dbReference type="ARBA" id="ARBA00022692"/>
    </source>
</evidence>
<feature type="transmembrane region" description="Helical" evidence="7">
    <location>
        <begin position="860"/>
        <end position="888"/>
    </location>
</feature>
<feature type="transmembrane region" description="Helical" evidence="7">
    <location>
        <begin position="825"/>
        <end position="848"/>
    </location>
</feature>
<keyword evidence="4 7" id="KW-0812">Transmembrane</keyword>
<keyword evidence="9" id="KW-1185">Reference proteome</keyword>
<dbReference type="InterPro" id="IPR036259">
    <property type="entry name" value="MFS_trans_sf"/>
</dbReference>
<comment type="caution">
    <text evidence="8">The sequence shown here is derived from an EMBL/GenBank/DDBJ whole genome shotgun (WGS) entry which is preliminary data.</text>
</comment>
<feature type="transmembrane region" description="Helical" evidence="7">
    <location>
        <begin position="1238"/>
        <end position="1262"/>
    </location>
</feature>
<feature type="transmembrane region" description="Helical" evidence="7">
    <location>
        <begin position="678"/>
        <end position="698"/>
    </location>
</feature>
<dbReference type="InterPro" id="IPR000175">
    <property type="entry name" value="Na/ntran_symport"/>
</dbReference>
<dbReference type="GO" id="GO:0006865">
    <property type="term" value="P:amino acid transport"/>
    <property type="evidence" value="ECO:0007669"/>
    <property type="project" value="TreeGrafter"/>
</dbReference>
<dbReference type="Proteomes" id="UP001153269">
    <property type="component" value="Unassembled WGS sequence"/>
</dbReference>
<feature type="transmembrane region" description="Helical" evidence="7">
    <location>
        <begin position="1076"/>
        <end position="1098"/>
    </location>
</feature>
<feature type="transmembrane region" description="Helical" evidence="7">
    <location>
        <begin position="460"/>
        <end position="481"/>
    </location>
</feature>
<feature type="transmembrane region" description="Helical" evidence="7">
    <location>
        <begin position="1268"/>
        <end position="1289"/>
    </location>
</feature>
<feature type="transmembrane region" description="Helical" evidence="7">
    <location>
        <begin position="419"/>
        <end position="439"/>
    </location>
</feature>
<keyword evidence="5 7" id="KW-1133">Transmembrane helix</keyword>
<evidence type="ECO:0000256" key="3">
    <source>
        <dbReference type="ARBA" id="ARBA00022448"/>
    </source>
</evidence>
<feature type="transmembrane region" description="Helical" evidence="7">
    <location>
        <begin position="792"/>
        <end position="813"/>
    </location>
</feature>
<feature type="transmembrane region" description="Helical" evidence="7">
    <location>
        <begin position="561"/>
        <end position="582"/>
    </location>
</feature>
<dbReference type="CDD" id="cd17480">
    <property type="entry name" value="MFS_SLC40A1_like"/>
    <property type="match status" value="1"/>
</dbReference>
<name>A0A9N7V662_PLEPL</name>
<evidence type="ECO:0000313" key="8">
    <source>
        <dbReference type="EMBL" id="CAB1446424.1"/>
    </source>
</evidence>
<dbReference type="EMBL" id="CADEAL010003914">
    <property type="protein sequence ID" value="CAB1446424.1"/>
    <property type="molecule type" value="Genomic_DNA"/>
</dbReference>
<feature type="transmembrane region" description="Helical" evidence="7">
    <location>
        <begin position="1110"/>
        <end position="1130"/>
    </location>
</feature>
<evidence type="ECO:0000256" key="1">
    <source>
        <dbReference type="ARBA" id="ARBA00004141"/>
    </source>
</evidence>
<feature type="transmembrane region" description="Helical" evidence="7">
    <location>
        <begin position="603"/>
        <end position="622"/>
    </location>
</feature>
<comment type="subcellular location">
    <subcellularLocation>
        <location evidence="1">Membrane</location>
        <topology evidence="1">Multi-pass membrane protein</topology>
    </subcellularLocation>
</comment>
<keyword evidence="3" id="KW-0813">Transport</keyword>
<dbReference type="PROSITE" id="PS50267">
    <property type="entry name" value="NA_NEUROTRAN_SYMP_3"/>
    <property type="match status" value="2"/>
</dbReference>
<gene>
    <name evidence="8" type="ORF">PLEPLA_LOCUS34151</name>
</gene>
<dbReference type="GO" id="GO:0035725">
    <property type="term" value="P:sodium ion transmembrane transport"/>
    <property type="evidence" value="ECO:0007669"/>
    <property type="project" value="TreeGrafter"/>
</dbReference>
<feature type="transmembrane region" description="Helical" evidence="7">
    <location>
        <begin position="295"/>
        <end position="320"/>
    </location>
</feature>
<dbReference type="GO" id="GO:0005381">
    <property type="term" value="F:iron ion transmembrane transporter activity"/>
    <property type="evidence" value="ECO:0007669"/>
    <property type="project" value="InterPro"/>
</dbReference>
<feature type="transmembrane region" description="Helical" evidence="7">
    <location>
        <begin position="110"/>
        <end position="130"/>
    </location>
</feature>
<reference evidence="8" key="1">
    <citation type="submission" date="2020-03" db="EMBL/GenBank/DDBJ databases">
        <authorList>
            <person name="Weist P."/>
        </authorList>
    </citation>
    <scope>NUCLEOTIDE SEQUENCE</scope>
</reference>
<evidence type="ECO:0000256" key="2">
    <source>
        <dbReference type="ARBA" id="ARBA00006279"/>
    </source>
</evidence>
<feature type="transmembrane region" description="Helical" evidence="7">
    <location>
        <begin position="40"/>
        <end position="58"/>
    </location>
</feature>
<dbReference type="GO" id="GO:0005886">
    <property type="term" value="C:plasma membrane"/>
    <property type="evidence" value="ECO:0007669"/>
    <property type="project" value="TreeGrafter"/>
</dbReference>
<protein>
    <recommendedName>
        <fullName evidence="10">Solute carrier family 40 protein</fullName>
    </recommendedName>
</protein>
<feature type="transmembrane region" description="Helical" evidence="7">
    <location>
        <begin position="184"/>
        <end position="205"/>
    </location>
</feature>
<feature type="transmembrane region" description="Helical" evidence="7">
    <location>
        <begin position="634"/>
        <end position="657"/>
    </location>
</feature>
<dbReference type="PRINTS" id="PR00176">
    <property type="entry name" value="NANEUSMPORT"/>
</dbReference>
<dbReference type="Gene3D" id="1.20.1250.20">
    <property type="entry name" value="MFS general substrate transporter like domains"/>
    <property type="match status" value="1"/>
</dbReference>
<accession>A0A9N7V662</accession>
<evidence type="ECO:0000256" key="5">
    <source>
        <dbReference type="ARBA" id="ARBA00022989"/>
    </source>
</evidence>
<dbReference type="InterPro" id="IPR037272">
    <property type="entry name" value="SNS_sf"/>
</dbReference>
<keyword evidence="6 7" id="KW-0472">Membrane</keyword>
<dbReference type="PANTHER" id="PTHR11616">
    <property type="entry name" value="SODIUM/CHLORIDE DEPENDENT TRANSPORTER"/>
    <property type="match status" value="1"/>
</dbReference>
<feature type="transmembrane region" description="Helical" evidence="7">
    <location>
        <begin position="340"/>
        <end position="358"/>
    </location>
</feature>
<comment type="similarity">
    <text evidence="2">Belongs to the ferroportin (FP) (TC 2.A.100) family. SLC40A subfamily.</text>
</comment>
<dbReference type="SUPFAM" id="SSF161070">
    <property type="entry name" value="SNF-like"/>
    <property type="match status" value="2"/>
</dbReference>
<sequence length="1301" mass="145299">MKLQIPNPGLEDRLLSYEELDKLEEDEAGDRPKWDNKTQYMLTLYYNTILAWIMWYFFNSFQEPLPWSQCPLNANSTGYIPECEKSSPVDYFWYRETLNTTPAIESDGGLQWWILLCHICAWSMLYVCIIRGIETTGKVAELAKPSTWLDAGAQVFYSFSLAFGGLISFSSYNSVHNNCEQDAVIISVINGFTSVFSATVIYTIIGFRATERFDSCLSGNILELLNTFNLAEGTITESNYIDALQYYNETKPGVVQGLDLKTCNLDTFLSEGVEGTGLAFIVFTEAITKMPLSPLWAVLFFVMLFCLGLSSMFGNIEGVLVPLQDLGVFPKSWPKEARTGAFLIPYVIAFVFEGLPLLHMELAIGQQLRMGSVGVWNSISPYMGGLGYVAECEKSSPVNYFWYRETLNITPDIETSGSLQWGLVLCLATAWCLVYICFIRGIETIGKWETLKNPKVWLDAATQIFFSLSLAFGGLIAFSSYNPQKNILRLTNAFNIGDENITLENYDQWFNNLNTTDPSEVESLGLKTCNLQTFLDQSASGTGLAFIVFTEVVINMPGSQVWAVLFFVMLFSLGLSSMFGNLEGVLTPLLDLHVVPPWIPKEVFTGLMCLTSFAVGLIFTLRSGNYWLEIFNSYVGSMPLLIIAFFEIISVAYIYGINRFNDDIEKMTGHRPNLYWQATWRFISPLMLLLVFIAYVVVEAEKRPTYNAWNPDYAMSQRADASQCGGVVVEFESDDIRNARAQKARSIPGSALIYLRGPKFLIYVSGALSMWGDRMWHFAISVFLIELYGRNLLLTAVFGLVVAGSVLLLGALIGDWVDRNPRNKVAHASLFIQNISVTVCSIVLMLVFSYKQRIEQIWDGWLTVVCYTVVIVLADVANLASTALTIAIQRDWIVVITGYNRGHLAGMNATMRRIDQVTNILAPLAVGQVMTLASNVVGCGFILGWNLVSLIVEFFFLSRVYRIVPALSIKPPVVEVDQVYLQSLERRRSLGEGIVAQPQPLTEGNCNTGLHLKEITNLPLCFRRFRWLLSTCKDGWRAYYRQPVFLAGMGLAFLYTTVLGFDCITTGYAYTQGISGSLLSLLMGVSAITGLLGTLMFTRLRKTYGLVNTGIISSCLHLGCLLLCVCSVFAPGSPMDLSLLKPYITNSSEVGGMASQRQKHIFPLRGGSNQPLLPDRSSIHWTNNTVLFDNVPSGTAPESYISIILLFLGVITARIGLWSFDLTVTQLLQENICESERGVVNGVQSSMNYLMDLLHFIMVISAPQPQHFGILVIISVLFITTGHTMYFVYAHQAKRKRRLNT</sequence>
<feature type="transmembrane region" description="Helical" evidence="7">
    <location>
        <begin position="932"/>
        <end position="957"/>
    </location>
</feature>
<feature type="transmembrane region" description="Helical" evidence="7">
    <location>
        <begin position="151"/>
        <end position="172"/>
    </location>
</feature>
<evidence type="ECO:0000256" key="6">
    <source>
        <dbReference type="ARBA" id="ARBA00023136"/>
    </source>
</evidence>
<evidence type="ECO:0000313" key="9">
    <source>
        <dbReference type="Proteomes" id="UP001153269"/>
    </source>
</evidence>